<reference evidence="1" key="1">
    <citation type="journal article" date="2014" name="Nat. Genet.">
        <title>Genome and transcriptome of the porcine whipworm Trichuris suis.</title>
        <authorList>
            <person name="Jex A.R."/>
            <person name="Nejsum P."/>
            <person name="Schwarz E.M."/>
            <person name="Hu L."/>
            <person name="Young N.D."/>
            <person name="Hall R.S."/>
            <person name="Korhonen P.K."/>
            <person name="Liao S."/>
            <person name="Thamsborg S."/>
            <person name="Xia J."/>
            <person name="Xu P."/>
            <person name="Wang S."/>
            <person name="Scheerlinck J.P."/>
            <person name="Hofmann A."/>
            <person name="Sternberg P.W."/>
            <person name="Wang J."/>
            <person name="Gasser R.B."/>
        </authorList>
    </citation>
    <scope>NUCLEOTIDE SEQUENCE [LARGE SCALE GENOMIC DNA]</scope>
    <source>
        <strain evidence="1">DCEP-RM93F</strain>
    </source>
</reference>
<protein>
    <submittedName>
        <fullName evidence="1">Uncharacterized protein</fullName>
    </submittedName>
</protein>
<gene>
    <name evidence="1" type="ORF">M514_05658</name>
</gene>
<sequence>MKETKKVQARPGMPEKLCKLALRAYASPECNSDCTKSAEQFAYVLVLQVGELKSDVLFDFVGQLTFSAREETQSPIYSFFLKYFTFRAARASCSVKILFAAAYMLAVYPSVEIMKFSTEAMQMMIKSFSSLNASSQFLMHRCTQLMIYHLNGRKMKFD</sequence>
<evidence type="ECO:0000313" key="1">
    <source>
        <dbReference type="EMBL" id="KFD60008.1"/>
    </source>
</evidence>
<dbReference type="EMBL" id="KL367704">
    <property type="protein sequence ID" value="KFD60008.1"/>
    <property type="molecule type" value="Genomic_DNA"/>
</dbReference>
<name>A0A085MS12_9BILA</name>
<dbReference type="Proteomes" id="UP000030758">
    <property type="component" value="Unassembled WGS sequence"/>
</dbReference>
<organism evidence="1">
    <name type="scientific">Trichuris suis</name>
    <name type="common">pig whipworm</name>
    <dbReference type="NCBI Taxonomy" id="68888"/>
    <lineage>
        <taxon>Eukaryota</taxon>
        <taxon>Metazoa</taxon>
        <taxon>Ecdysozoa</taxon>
        <taxon>Nematoda</taxon>
        <taxon>Enoplea</taxon>
        <taxon>Dorylaimia</taxon>
        <taxon>Trichinellida</taxon>
        <taxon>Trichuridae</taxon>
        <taxon>Trichuris</taxon>
    </lineage>
</organism>
<dbReference type="AlphaFoldDB" id="A0A085MS12"/>
<proteinExistence type="predicted"/>
<accession>A0A085MS12</accession>